<reference evidence="7 8" key="1">
    <citation type="submission" date="2018-06" db="EMBL/GenBank/DDBJ databases">
        <authorList>
            <consortium name="Pathogen Informatics"/>
            <person name="Doyle S."/>
        </authorList>
    </citation>
    <scope>NUCLEOTIDE SEQUENCE [LARGE SCALE GENOMIC DNA]</scope>
    <source>
        <strain evidence="7 8">NCTC12112</strain>
    </source>
</reference>
<dbReference type="EMBL" id="LS483487">
    <property type="protein sequence ID" value="SQJ12397.1"/>
    <property type="molecule type" value="Genomic_DNA"/>
</dbReference>
<feature type="transmembrane region" description="Helical" evidence="6">
    <location>
        <begin position="381"/>
        <end position="398"/>
    </location>
</feature>
<feature type="transmembrane region" description="Helical" evidence="6">
    <location>
        <begin position="147"/>
        <end position="164"/>
    </location>
</feature>
<dbReference type="Proteomes" id="UP000249008">
    <property type="component" value="Chromosome 1"/>
</dbReference>
<evidence type="ECO:0000256" key="2">
    <source>
        <dbReference type="ARBA" id="ARBA00022475"/>
    </source>
</evidence>
<dbReference type="GeneID" id="78453976"/>
<dbReference type="PANTHER" id="PTHR30250">
    <property type="entry name" value="PST FAMILY PREDICTED COLANIC ACID TRANSPORTER"/>
    <property type="match status" value="1"/>
</dbReference>
<sequence length="485" mass="56371">MKSKLLENYVYNVGIVFTSILFPVLFFPYSSRILTPVYYGKYTFALSIISYFVTIANLGIPIYGIRELSRSKVNGENQFKKNFTEIIIISIISSFISSIIFFITIIYFDKLKKEYVLFLILGMSIIFSFSTLDYFFITIENHKRRTIRLLIVRIISMIFLFSLVKKPEDYLKFALIMALPEIIAKIIDFISVRKYLLFDIKNLTLKKHIKPLIVIFFYVISTNIYLNIDSTMIGIMKGDKEVGYYNVAVKMTKIIIPLITSLGLVLAPRMIEKIKNKEKESLIKDMDLYLNFIFFISIPTVCVLFILSNNIVLIFSGKKYLESILPMQIMLPIIIFIPISGFSAGQILIPYDKESIVFKVSLIGLGSNFLLNFLLIPKYGILGAGTATLITEFLVCIFRFYKVKKIFKEYNMFTKERSIYIITSLLSFIICIFLKYFSKILDIYLEFLFILVVFGVIYMSVLLMFREYFISLGVKKIKILLTRRN</sequence>
<keyword evidence="3 6" id="KW-0812">Transmembrane</keyword>
<feature type="transmembrane region" description="Helical" evidence="6">
    <location>
        <begin position="288"/>
        <end position="307"/>
    </location>
</feature>
<dbReference type="InterPro" id="IPR002797">
    <property type="entry name" value="Polysacc_synth"/>
</dbReference>
<feature type="transmembrane region" description="Helical" evidence="6">
    <location>
        <begin position="115"/>
        <end position="135"/>
    </location>
</feature>
<evidence type="ECO:0000256" key="1">
    <source>
        <dbReference type="ARBA" id="ARBA00004651"/>
    </source>
</evidence>
<keyword evidence="4 6" id="KW-1133">Transmembrane helix</keyword>
<feature type="transmembrane region" description="Helical" evidence="6">
    <location>
        <begin position="356"/>
        <end position="375"/>
    </location>
</feature>
<proteinExistence type="predicted"/>
<dbReference type="CDD" id="cd13128">
    <property type="entry name" value="MATE_Wzx_like"/>
    <property type="match status" value="1"/>
</dbReference>
<evidence type="ECO:0000256" key="3">
    <source>
        <dbReference type="ARBA" id="ARBA00022692"/>
    </source>
</evidence>
<evidence type="ECO:0000313" key="8">
    <source>
        <dbReference type="Proteomes" id="UP000249008"/>
    </source>
</evidence>
<feature type="transmembrane region" description="Helical" evidence="6">
    <location>
        <begin position="170"/>
        <end position="190"/>
    </location>
</feature>
<evidence type="ECO:0000313" key="7">
    <source>
        <dbReference type="EMBL" id="SQJ12397.1"/>
    </source>
</evidence>
<accession>A0AAX2JDQ0</accession>
<comment type="subcellular location">
    <subcellularLocation>
        <location evidence="1">Cell membrane</location>
        <topology evidence="1">Multi-pass membrane protein</topology>
    </subcellularLocation>
</comment>
<keyword evidence="5 6" id="KW-0472">Membrane</keyword>
<protein>
    <submittedName>
        <fullName evidence="7">Stage V sporulation protein B</fullName>
    </submittedName>
</protein>
<dbReference type="RefSeq" id="WP_005980604.1">
    <property type="nucleotide sequence ID" value="NZ_CABKNW010000005.1"/>
</dbReference>
<feature type="transmembrane region" description="Helical" evidence="6">
    <location>
        <begin position="86"/>
        <end position="109"/>
    </location>
</feature>
<keyword evidence="2" id="KW-1003">Cell membrane</keyword>
<feature type="transmembrane region" description="Helical" evidence="6">
    <location>
        <begin position="9"/>
        <end position="30"/>
    </location>
</feature>
<feature type="transmembrane region" description="Helical" evidence="6">
    <location>
        <begin position="327"/>
        <end position="349"/>
    </location>
</feature>
<dbReference type="PANTHER" id="PTHR30250:SF11">
    <property type="entry name" value="O-ANTIGEN TRANSPORTER-RELATED"/>
    <property type="match status" value="1"/>
</dbReference>
<feature type="transmembrane region" description="Helical" evidence="6">
    <location>
        <begin position="211"/>
        <end position="228"/>
    </location>
</feature>
<dbReference type="GO" id="GO:0005886">
    <property type="term" value="C:plasma membrane"/>
    <property type="evidence" value="ECO:0007669"/>
    <property type="project" value="UniProtKB-SubCell"/>
</dbReference>
<feature type="transmembrane region" description="Helical" evidence="6">
    <location>
        <begin position="419"/>
        <end position="437"/>
    </location>
</feature>
<dbReference type="InterPro" id="IPR050833">
    <property type="entry name" value="Poly_Biosynth_Transport"/>
</dbReference>
<name>A0AAX2JDQ0_9FUSO</name>
<organism evidence="7 8">
    <name type="scientific">Fusobacterium ulcerans</name>
    <dbReference type="NCBI Taxonomy" id="861"/>
    <lineage>
        <taxon>Bacteria</taxon>
        <taxon>Fusobacteriati</taxon>
        <taxon>Fusobacteriota</taxon>
        <taxon>Fusobacteriia</taxon>
        <taxon>Fusobacteriales</taxon>
        <taxon>Fusobacteriaceae</taxon>
        <taxon>Fusobacterium</taxon>
    </lineage>
</organism>
<feature type="transmembrane region" description="Helical" evidence="6">
    <location>
        <begin position="248"/>
        <end position="267"/>
    </location>
</feature>
<dbReference type="Pfam" id="PF01943">
    <property type="entry name" value="Polysacc_synt"/>
    <property type="match status" value="1"/>
</dbReference>
<evidence type="ECO:0000256" key="5">
    <source>
        <dbReference type="ARBA" id="ARBA00023136"/>
    </source>
</evidence>
<feature type="transmembrane region" description="Helical" evidence="6">
    <location>
        <begin position="443"/>
        <end position="465"/>
    </location>
</feature>
<feature type="transmembrane region" description="Helical" evidence="6">
    <location>
        <begin position="42"/>
        <end position="65"/>
    </location>
</feature>
<evidence type="ECO:0000256" key="4">
    <source>
        <dbReference type="ARBA" id="ARBA00022989"/>
    </source>
</evidence>
<gene>
    <name evidence="7" type="ORF">NCTC12112_02700</name>
</gene>
<dbReference type="AlphaFoldDB" id="A0AAX2JDQ0"/>
<evidence type="ECO:0000256" key="6">
    <source>
        <dbReference type="SAM" id="Phobius"/>
    </source>
</evidence>
<dbReference type="KEGG" id="ful:C4N20_04085"/>